<evidence type="ECO:0000313" key="1">
    <source>
        <dbReference type="EMBL" id="MBH9553497.1"/>
    </source>
</evidence>
<gene>
    <name evidence="1" type="ORF">I7X43_11650</name>
</gene>
<keyword evidence="2" id="KW-1185">Reference proteome</keyword>
<reference evidence="1" key="1">
    <citation type="submission" date="2020-12" db="EMBL/GenBank/DDBJ databases">
        <title>The genome sequence of Inhella sp. 4Y17.</title>
        <authorList>
            <person name="Liu Y."/>
        </authorList>
    </citation>
    <scope>NUCLEOTIDE SEQUENCE</scope>
    <source>
        <strain evidence="1">4Y10</strain>
    </source>
</reference>
<proteinExistence type="predicted"/>
<accession>A0A931IX38</accession>
<comment type="caution">
    <text evidence="1">The sequence shown here is derived from an EMBL/GenBank/DDBJ whole genome shotgun (WGS) entry which is preliminary data.</text>
</comment>
<name>A0A931IX38_9BURK</name>
<sequence>MNLPPMYRSLVALDRVQHRDLRFRQDLVSLEPAKGLNSMFLNAVEFADAVHDYPIVFVRAGQAQDGKPAPLMPLAVLGLKAGENLFIKDGKWDAEYAPAYLRRYPFAMARVEQDNQRVVSMDEQFEGFSKTEGQALFDDKGEPTEFAKSVLEFLDQYESEVERTRAVCEVLDSMDILEPMRFEATVDGGEKVEVDGFLAINEEKYAKLDDAKVLDLFRRGLLQLIECHRLSMRNMRRLAIKRLGA</sequence>
<dbReference type="EMBL" id="JAEDAL010000005">
    <property type="protein sequence ID" value="MBH9553497.1"/>
    <property type="molecule type" value="Genomic_DNA"/>
</dbReference>
<dbReference type="Proteomes" id="UP000620139">
    <property type="component" value="Unassembled WGS sequence"/>
</dbReference>
<dbReference type="AlphaFoldDB" id="A0A931IX38"/>
<dbReference type="Pfam" id="PF07277">
    <property type="entry name" value="SapC"/>
    <property type="match status" value="1"/>
</dbReference>
<protein>
    <submittedName>
        <fullName evidence="1">SapC family protein</fullName>
    </submittedName>
</protein>
<organism evidence="1 2">
    <name type="scientific">Inhella gelatinilytica</name>
    <dbReference type="NCBI Taxonomy" id="2795030"/>
    <lineage>
        <taxon>Bacteria</taxon>
        <taxon>Pseudomonadati</taxon>
        <taxon>Pseudomonadota</taxon>
        <taxon>Betaproteobacteria</taxon>
        <taxon>Burkholderiales</taxon>
        <taxon>Sphaerotilaceae</taxon>
        <taxon>Inhella</taxon>
    </lineage>
</organism>
<dbReference type="InterPro" id="IPR010836">
    <property type="entry name" value="SapC"/>
</dbReference>
<dbReference type="RefSeq" id="WP_198101111.1">
    <property type="nucleotide sequence ID" value="NZ_JAEDAL010000005.1"/>
</dbReference>
<evidence type="ECO:0000313" key="2">
    <source>
        <dbReference type="Proteomes" id="UP000620139"/>
    </source>
</evidence>